<organism evidence="1 2">
    <name type="scientific">Xanthobacter oligotrophicus</name>
    <dbReference type="NCBI Taxonomy" id="2607286"/>
    <lineage>
        <taxon>Bacteria</taxon>
        <taxon>Pseudomonadati</taxon>
        <taxon>Pseudomonadota</taxon>
        <taxon>Alphaproteobacteria</taxon>
        <taxon>Hyphomicrobiales</taxon>
        <taxon>Xanthobacteraceae</taxon>
        <taxon>Xanthobacter</taxon>
    </lineage>
</organism>
<reference evidence="1 2" key="1">
    <citation type="submission" date="2024-02" db="EMBL/GenBank/DDBJ databases">
        <title>Expansion and revision of Xanthobacter and proposal of Roseixanthobacter gen. nov.</title>
        <authorList>
            <person name="Soltysiak M.P.M."/>
            <person name="Jalihal A."/>
            <person name="Ory A."/>
            <person name="Chrisophersen C."/>
            <person name="Lee A.D."/>
            <person name="Boulton J."/>
            <person name="Springer M."/>
        </authorList>
    </citation>
    <scope>NUCLEOTIDE SEQUENCE [LARGE SCALE GENOMIC DNA]</scope>
    <source>
        <strain evidence="1 2">23A</strain>
    </source>
</reference>
<sequence>MSLIAGSALALAALVGTMVLAQLAARQKQAVPVRVRARRGSR</sequence>
<dbReference type="EMBL" id="JBAFVH010000005">
    <property type="protein sequence ID" value="MFG1372557.1"/>
    <property type="molecule type" value="Genomic_DNA"/>
</dbReference>
<keyword evidence="2" id="KW-1185">Reference proteome</keyword>
<name>A0ABW6ZXP4_9HYPH</name>
<dbReference type="RefSeq" id="WP_269149855.1">
    <property type="nucleotide sequence ID" value="NZ_JAKOAT010000005.1"/>
</dbReference>
<evidence type="ECO:0000313" key="2">
    <source>
        <dbReference type="Proteomes" id="UP001604002"/>
    </source>
</evidence>
<accession>A0ABW6ZXP4</accession>
<evidence type="ECO:0000313" key="1">
    <source>
        <dbReference type="EMBL" id="MFG1372557.1"/>
    </source>
</evidence>
<dbReference type="Proteomes" id="UP001604002">
    <property type="component" value="Unassembled WGS sequence"/>
</dbReference>
<comment type="caution">
    <text evidence="1">The sequence shown here is derived from an EMBL/GenBank/DDBJ whole genome shotgun (WGS) entry which is preliminary data.</text>
</comment>
<proteinExistence type="predicted"/>
<protein>
    <submittedName>
        <fullName evidence="1">Uncharacterized protein</fullName>
    </submittedName>
</protein>
<gene>
    <name evidence="1" type="ORF">V5F32_10315</name>
</gene>